<dbReference type="RefSeq" id="XP_031875210.1">
    <property type="nucleotide sequence ID" value="XM_032011156.1"/>
</dbReference>
<dbReference type="OrthoDB" id="2283785at2759"/>
<dbReference type="PANTHER" id="PTHR31904">
    <property type="entry name" value="BYPASS OF STOP CODON PROTEIN 5-RELATED"/>
    <property type="match status" value="1"/>
</dbReference>
<evidence type="ECO:0000313" key="3">
    <source>
        <dbReference type="Proteomes" id="UP000254866"/>
    </source>
</evidence>
<keyword evidence="3" id="KW-1185">Reference proteome</keyword>
<dbReference type="PANTHER" id="PTHR31904:SF1">
    <property type="entry name" value="BYPASS OF STOP CODON PROTEIN 5-RELATED"/>
    <property type="match status" value="1"/>
</dbReference>
<dbReference type="GeneID" id="43595382"/>
<organism evidence="2 3">
    <name type="scientific">Venustampulla echinocandica</name>
    <dbReference type="NCBI Taxonomy" id="2656787"/>
    <lineage>
        <taxon>Eukaryota</taxon>
        <taxon>Fungi</taxon>
        <taxon>Dikarya</taxon>
        <taxon>Ascomycota</taxon>
        <taxon>Pezizomycotina</taxon>
        <taxon>Leotiomycetes</taxon>
        <taxon>Helotiales</taxon>
        <taxon>Pleuroascaceae</taxon>
        <taxon>Venustampulla</taxon>
    </lineage>
</organism>
<feature type="compositionally biased region" description="Low complexity" evidence="1">
    <location>
        <begin position="360"/>
        <end position="369"/>
    </location>
</feature>
<evidence type="ECO:0000256" key="1">
    <source>
        <dbReference type="SAM" id="MobiDB-lite"/>
    </source>
</evidence>
<comment type="caution">
    <text evidence="2">The sequence shown here is derived from an EMBL/GenBank/DDBJ whole genome shotgun (WGS) entry which is preliminary data.</text>
</comment>
<dbReference type="Proteomes" id="UP000254866">
    <property type="component" value="Unassembled WGS sequence"/>
</dbReference>
<dbReference type="InterPro" id="IPR014752">
    <property type="entry name" value="Arrestin-like_C"/>
</dbReference>
<protein>
    <recommendedName>
        <fullName evidence="4">Arrestin-like N-terminal domain-containing protein</fullName>
    </recommendedName>
</protein>
<proteinExistence type="predicted"/>
<feature type="region of interest" description="Disordered" evidence="1">
    <location>
        <begin position="355"/>
        <end position="376"/>
    </location>
</feature>
<gene>
    <name evidence="2" type="ORF">BP5553_02533</name>
</gene>
<dbReference type="AlphaFoldDB" id="A0A370U452"/>
<evidence type="ECO:0000313" key="2">
    <source>
        <dbReference type="EMBL" id="RDL42554.1"/>
    </source>
</evidence>
<name>A0A370U452_9HELO</name>
<reference evidence="2 3" key="1">
    <citation type="journal article" date="2018" name="IMA Fungus">
        <title>IMA Genome-F 9: Draft genome sequence of Annulohypoxylon stygium, Aspergillus mulundensis, Berkeleyomyces basicola (syn. Thielaviopsis basicola), Ceratocystis smalleyi, two Cercospora beticola strains, Coleophoma cylindrospora, Fusarium fracticaudum, Phialophora cf. hyalina, and Morchella septimelata.</title>
        <authorList>
            <person name="Wingfield B.D."/>
            <person name="Bills G.F."/>
            <person name="Dong Y."/>
            <person name="Huang W."/>
            <person name="Nel W.J."/>
            <person name="Swalarsk-Parry B.S."/>
            <person name="Vaghefi N."/>
            <person name="Wilken P.M."/>
            <person name="An Z."/>
            <person name="de Beer Z.W."/>
            <person name="De Vos L."/>
            <person name="Chen L."/>
            <person name="Duong T.A."/>
            <person name="Gao Y."/>
            <person name="Hammerbacher A."/>
            <person name="Kikkert J.R."/>
            <person name="Li Y."/>
            <person name="Li H."/>
            <person name="Li K."/>
            <person name="Li Q."/>
            <person name="Liu X."/>
            <person name="Ma X."/>
            <person name="Naidoo K."/>
            <person name="Pethybridge S.J."/>
            <person name="Sun J."/>
            <person name="Steenkamp E.T."/>
            <person name="van der Nest M.A."/>
            <person name="van Wyk S."/>
            <person name="Wingfield M.J."/>
            <person name="Xiong C."/>
            <person name="Yue Q."/>
            <person name="Zhang X."/>
        </authorList>
    </citation>
    <scope>NUCLEOTIDE SEQUENCE [LARGE SCALE GENOMIC DNA]</scope>
    <source>
        <strain evidence="2 3">BP 5553</strain>
    </source>
</reference>
<dbReference type="InterPro" id="IPR039634">
    <property type="entry name" value="Bul1-like"/>
</dbReference>
<dbReference type="STRING" id="2656787.A0A370U452"/>
<dbReference type="Gene3D" id="2.60.40.640">
    <property type="match status" value="1"/>
</dbReference>
<sequence>MGSDSNSIQSQTGTIGTYAKRLAQQSQTYPDMSIFINDHVEGKAYTTYDALSGKVDITAPNSSRFDEIQISLEGVVKTYAISLAPTTAAAAKSNAVHRFLRMAMPIAESDYPQPRIAEAGRTYTFPFNFVVPDQLLPRSCSHDCPADHVREAHLQLPPSMGDREVSQRDDLAPEMTKVQYAIRVKVVRTSATDGKQVVLTEGLKMLNIIPAVAAAPPLNVTKDDEYVLSKTKTLKKGLFSGKLGKITASAAQPNAIILPAPNSSTTTAATTMAKIQLRFDPHDESSQPPRLGGLSTKIKASSFFSVRPVPSIPTHNNPTSQIEPHKGVYHTSVPLSSRCVESVSWTQHLPGLACTRRDSASSSGSSSSDDSNRRASDLKPDVLHYTATIVVPITLPSTKAWIPTFHNCLASRIYILDLSLSIHTPGAGVPAYNIGLHLPVQIAAASNFMAPPALTAAEEAAELAASADEHLRPRVMEVPSENLIENSVLPGHQHTVLPPSYEVFAARPARQIVAPGRC</sequence>
<evidence type="ECO:0008006" key="4">
    <source>
        <dbReference type="Google" id="ProtNLM"/>
    </source>
</evidence>
<accession>A0A370U452</accession>
<dbReference type="EMBL" id="NPIC01000001">
    <property type="protein sequence ID" value="RDL42554.1"/>
    <property type="molecule type" value="Genomic_DNA"/>
</dbReference>